<sequence>MAGTFKVKKNAGGKYYFNLVAGNGEVVATSQPYASKEGAIKGTEAVQRAADGAKVVEED</sequence>
<proteinExistence type="predicted"/>
<dbReference type="Gene3D" id="2.30.29.80">
    <property type="match status" value="1"/>
</dbReference>
<dbReference type="EMBL" id="BJOV01000005">
    <property type="protein sequence ID" value="GEE03478.1"/>
    <property type="molecule type" value="Genomic_DNA"/>
</dbReference>
<comment type="caution">
    <text evidence="2">The sequence shown here is derived from an EMBL/GenBank/DDBJ whole genome shotgun (WGS) entry which is preliminary data.</text>
</comment>
<name>A0A7I9VDP9_9ACTN</name>
<dbReference type="PANTHER" id="PTHR40606:SF1">
    <property type="entry name" value="UPF0339 PROTEIN YEGP"/>
    <property type="match status" value="1"/>
</dbReference>
<dbReference type="OrthoDB" id="9802792at2"/>
<keyword evidence="3" id="KW-1185">Reference proteome</keyword>
<evidence type="ECO:0000259" key="1">
    <source>
        <dbReference type="Pfam" id="PF07411"/>
    </source>
</evidence>
<dbReference type="Pfam" id="PF07411">
    <property type="entry name" value="DUF1508"/>
    <property type="match status" value="1"/>
</dbReference>
<protein>
    <submittedName>
        <fullName evidence="2">UPF0339 protein</fullName>
    </submittedName>
</protein>
<dbReference type="InterPro" id="IPR010879">
    <property type="entry name" value="DUF1508"/>
</dbReference>
<dbReference type="PANTHER" id="PTHR40606">
    <property type="match status" value="1"/>
</dbReference>
<dbReference type="Proteomes" id="UP000444960">
    <property type="component" value="Unassembled WGS sequence"/>
</dbReference>
<reference evidence="3" key="1">
    <citation type="submission" date="2019-06" db="EMBL/GenBank/DDBJ databases">
        <title>Gordonia isolated from sludge of a wastewater treatment plant.</title>
        <authorList>
            <person name="Tamura T."/>
            <person name="Aoyama K."/>
            <person name="Kang Y."/>
            <person name="Saito S."/>
            <person name="Akiyama N."/>
            <person name="Yazawa K."/>
            <person name="Gonoi T."/>
            <person name="Mikami Y."/>
        </authorList>
    </citation>
    <scope>NUCLEOTIDE SEQUENCE [LARGE SCALE GENOMIC DNA]</scope>
    <source>
        <strain evidence="3">NBRC 107696</strain>
    </source>
</reference>
<dbReference type="SUPFAM" id="SSF160113">
    <property type="entry name" value="YegP-like"/>
    <property type="match status" value="1"/>
</dbReference>
<organism evidence="2 3">
    <name type="scientific">Gordonia spumicola</name>
    <dbReference type="NCBI Taxonomy" id="589161"/>
    <lineage>
        <taxon>Bacteria</taxon>
        <taxon>Bacillati</taxon>
        <taxon>Actinomycetota</taxon>
        <taxon>Actinomycetes</taxon>
        <taxon>Mycobacteriales</taxon>
        <taxon>Gordoniaceae</taxon>
        <taxon>Gordonia</taxon>
    </lineage>
</organism>
<accession>A0A7I9VDP9</accession>
<dbReference type="AlphaFoldDB" id="A0A7I9VDP9"/>
<evidence type="ECO:0000313" key="2">
    <source>
        <dbReference type="EMBL" id="GEE03478.1"/>
    </source>
</evidence>
<evidence type="ECO:0000313" key="3">
    <source>
        <dbReference type="Proteomes" id="UP000444960"/>
    </source>
</evidence>
<dbReference type="InterPro" id="IPR051141">
    <property type="entry name" value="UPF0339_domain"/>
</dbReference>
<feature type="domain" description="DUF1508" evidence="1">
    <location>
        <begin position="11"/>
        <end position="57"/>
    </location>
</feature>
<dbReference type="InterPro" id="IPR036913">
    <property type="entry name" value="YegP-like_sf"/>
</dbReference>
<gene>
    <name evidence="2" type="ORF">nbrc107696_39240</name>
</gene>
<dbReference type="RefSeq" id="WP_161896985.1">
    <property type="nucleotide sequence ID" value="NZ_BJOV01000005.1"/>
</dbReference>